<keyword evidence="14" id="KW-1185">Reference proteome</keyword>
<evidence type="ECO:0000256" key="1">
    <source>
        <dbReference type="ARBA" id="ARBA00004123"/>
    </source>
</evidence>
<feature type="compositionally biased region" description="Basic and acidic residues" evidence="10">
    <location>
        <begin position="174"/>
        <end position="183"/>
    </location>
</feature>
<evidence type="ECO:0000259" key="12">
    <source>
        <dbReference type="PROSITE" id="PS50805"/>
    </source>
</evidence>
<reference evidence="13" key="1">
    <citation type="thesis" date="2020" institute="ProQuest LLC" country="789 East Eisenhower Parkway, Ann Arbor, MI, USA">
        <title>Comparative Genomics and Chromosome Evolution.</title>
        <authorList>
            <person name="Mudd A.B."/>
        </authorList>
    </citation>
    <scope>NUCLEOTIDE SEQUENCE</scope>
    <source>
        <strain evidence="13">HN-11 Male</strain>
        <tissue evidence="13">Kidney and liver</tissue>
    </source>
</reference>
<evidence type="ECO:0000256" key="8">
    <source>
        <dbReference type="ARBA" id="ARBA00023242"/>
    </source>
</evidence>
<keyword evidence="3" id="KW-0677">Repeat</keyword>
<evidence type="ECO:0000256" key="2">
    <source>
        <dbReference type="ARBA" id="ARBA00022723"/>
    </source>
</evidence>
<dbReference type="PANTHER" id="PTHR23234">
    <property type="entry name" value="ZNF44 PROTEIN"/>
    <property type="match status" value="1"/>
</dbReference>
<feature type="region of interest" description="Disordered" evidence="10">
    <location>
        <begin position="269"/>
        <end position="288"/>
    </location>
</feature>
<feature type="region of interest" description="Disordered" evidence="10">
    <location>
        <begin position="161"/>
        <end position="183"/>
    </location>
</feature>
<dbReference type="Pfam" id="PF00096">
    <property type="entry name" value="zf-C2H2"/>
    <property type="match status" value="1"/>
</dbReference>
<evidence type="ECO:0000256" key="6">
    <source>
        <dbReference type="ARBA" id="ARBA00023015"/>
    </source>
</evidence>
<organism evidence="13 14">
    <name type="scientific">Eleutherodactylus coqui</name>
    <name type="common">Puerto Rican coqui</name>
    <dbReference type="NCBI Taxonomy" id="57060"/>
    <lineage>
        <taxon>Eukaryota</taxon>
        <taxon>Metazoa</taxon>
        <taxon>Chordata</taxon>
        <taxon>Craniata</taxon>
        <taxon>Vertebrata</taxon>
        <taxon>Euteleostomi</taxon>
        <taxon>Amphibia</taxon>
        <taxon>Batrachia</taxon>
        <taxon>Anura</taxon>
        <taxon>Neobatrachia</taxon>
        <taxon>Hyloidea</taxon>
        <taxon>Eleutherodactylidae</taxon>
        <taxon>Eleutherodactylinae</taxon>
        <taxon>Eleutherodactylus</taxon>
        <taxon>Eleutherodactylus</taxon>
    </lineage>
</organism>
<dbReference type="GO" id="GO:0005634">
    <property type="term" value="C:nucleus"/>
    <property type="evidence" value="ECO:0007669"/>
    <property type="project" value="UniProtKB-SubCell"/>
</dbReference>
<evidence type="ECO:0000256" key="3">
    <source>
        <dbReference type="ARBA" id="ARBA00022737"/>
    </source>
</evidence>
<dbReference type="InterPro" id="IPR001909">
    <property type="entry name" value="KRAB"/>
</dbReference>
<dbReference type="GO" id="GO:0008270">
    <property type="term" value="F:zinc ion binding"/>
    <property type="evidence" value="ECO:0007669"/>
    <property type="project" value="UniProtKB-KW"/>
</dbReference>
<dbReference type="Pfam" id="PF01352">
    <property type="entry name" value="KRAB"/>
    <property type="match status" value="1"/>
</dbReference>
<keyword evidence="2" id="KW-0479">Metal-binding</keyword>
<keyword evidence="6" id="KW-0805">Transcription regulation</keyword>
<keyword evidence="8" id="KW-0539">Nucleus</keyword>
<dbReference type="GO" id="GO:0006355">
    <property type="term" value="P:regulation of DNA-templated transcription"/>
    <property type="evidence" value="ECO:0007669"/>
    <property type="project" value="InterPro"/>
</dbReference>
<evidence type="ECO:0000256" key="7">
    <source>
        <dbReference type="ARBA" id="ARBA00023163"/>
    </source>
</evidence>
<evidence type="ECO:0000256" key="5">
    <source>
        <dbReference type="ARBA" id="ARBA00022833"/>
    </source>
</evidence>
<keyword evidence="7" id="KW-0804">Transcription</keyword>
<protein>
    <submittedName>
        <fullName evidence="13">Uncharacterized protein</fullName>
    </submittedName>
</protein>
<dbReference type="OrthoDB" id="10027876at2759"/>
<dbReference type="InterPro" id="IPR036236">
    <property type="entry name" value="Znf_C2H2_sf"/>
</dbReference>
<dbReference type="EMBL" id="WNTK01002202">
    <property type="protein sequence ID" value="KAG9466250.1"/>
    <property type="molecule type" value="Genomic_DNA"/>
</dbReference>
<dbReference type="SUPFAM" id="SSF57667">
    <property type="entry name" value="beta-beta-alpha zinc fingers"/>
    <property type="match status" value="1"/>
</dbReference>
<evidence type="ECO:0000313" key="14">
    <source>
        <dbReference type="Proteomes" id="UP000770717"/>
    </source>
</evidence>
<dbReference type="Proteomes" id="UP000770717">
    <property type="component" value="Unassembled WGS sequence"/>
</dbReference>
<name>A0A8J6BM76_ELECQ</name>
<dbReference type="PROSITE" id="PS50805">
    <property type="entry name" value="KRAB"/>
    <property type="match status" value="1"/>
</dbReference>
<dbReference type="SMART" id="SM00355">
    <property type="entry name" value="ZnF_C2H2"/>
    <property type="match status" value="1"/>
</dbReference>
<sequence>MAESIFTLTLEILFQLTGEDYTVVKKTSSDGCQAPVSDGWGRPLSPITGPPPHPLILEEINEKKILELTNKMIELLTGEVPIRCQDVTVYFSMEEWEYLEGHKDLYKNVMMEDHQSPPSPGRSSKRTAAERCPRPLLPQDDQLVNPDEDLIPIDATETHVRGDQPCKEGIPTDNHPDDGTRSSERHLISSHFKVENHYTMQDTYKEPAIIPHIPSALHIKELSSDAQSFSHSSQSAKQNQIYRMDIEHQRVHAEKRPYSCSECGKGFSRKPNLIKHHRSHTEQKPFSR</sequence>
<dbReference type="FunFam" id="3.30.160.60:FF:000012">
    <property type="entry name" value="RB-associated KRAB zinc finger protein-like"/>
    <property type="match status" value="1"/>
</dbReference>
<dbReference type="PROSITE" id="PS00028">
    <property type="entry name" value="ZINC_FINGER_C2H2_1"/>
    <property type="match status" value="1"/>
</dbReference>
<evidence type="ECO:0000259" key="11">
    <source>
        <dbReference type="PROSITE" id="PS50157"/>
    </source>
</evidence>
<dbReference type="CDD" id="cd07765">
    <property type="entry name" value="KRAB_A-box"/>
    <property type="match status" value="1"/>
</dbReference>
<evidence type="ECO:0000313" key="13">
    <source>
        <dbReference type="EMBL" id="KAG9466250.1"/>
    </source>
</evidence>
<proteinExistence type="predicted"/>
<dbReference type="PANTHER" id="PTHR23234:SF8">
    <property type="entry name" value="C2H2-TYPE DOMAIN-CONTAINING PROTEIN"/>
    <property type="match status" value="1"/>
</dbReference>
<feature type="domain" description="C2H2-type" evidence="11">
    <location>
        <begin position="258"/>
        <end position="285"/>
    </location>
</feature>
<evidence type="ECO:0000256" key="10">
    <source>
        <dbReference type="SAM" id="MobiDB-lite"/>
    </source>
</evidence>
<comment type="caution">
    <text evidence="13">The sequence shown here is derived from an EMBL/GenBank/DDBJ whole genome shotgun (WGS) entry which is preliminary data.</text>
</comment>
<feature type="region of interest" description="Disordered" evidence="10">
    <location>
        <begin position="111"/>
        <end position="130"/>
    </location>
</feature>
<dbReference type="SUPFAM" id="SSF109640">
    <property type="entry name" value="KRAB domain (Kruppel-associated box)"/>
    <property type="match status" value="1"/>
</dbReference>
<feature type="domain" description="KRAB" evidence="12">
    <location>
        <begin position="82"/>
        <end position="165"/>
    </location>
</feature>
<dbReference type="AlphaFoldDB" id="A0A8J6BM76"/>
<evidence type="ECO:0000256" key="4">
    <source>
        <dbReference type="ARBA" id="ARBA00022771"/>
    </source>
</evidence>
<accession>A0A8J6BM76</accession>
<dbReference type="InterPro" id="IPR036051">
    <property type="entry name" value="KRAB_dom_sf"/>
</dbReference>
<comment type="subcellular location">
    <subcellularLocation>
        <location evidence="1">Nucleus</location>
    </subcellularLocation>
</comment>
<keyword evidence="5" id="KW-0862">Zinc</keyword>
<dbReference type="PROSITE" id="PS50157">
    <property type="entry name" value="ZINC_FINGER_C2H2_2"/>
    <property type="match status" value="1"/>
</dbReference>
<dbReference type="Gene3D" id="3.30.160.60">
    <property type="entry name" value="Classic Zinc Finger"/>
    <property type="match status" value="1"/>
</dbReference>
<dbReference type="Gene3D" id="6.10.140.140">
    <property type="match status" value="1"/>
</dbReference>
<dbReference type="InterPro" id="IPR050758">
    <property type="entry name" value="Znf_C2H2-type"/>
</dbReference>
<keyword evidence="4 9" id="KW-0863">Zinc-finger</keyword>
<dbReference type="InterPro" id="IPR013087">
    <property type="entry name" value="Znf_C2H2_type"/>
</dbReference>
<gene>
    <name evidence="13" type="ORF">GDO78_016928</name>
</gene>
<evidence type="ECO:0000256" key="9">
    <source>
        <dbReference type="PROSITE-ProRule" id="PRU00042"/>
    </source>
</evidence>